<evidence type="ECO:0000313" key="1">
    <source>
        <dbReference type="EMBL" id="TBL75630.1"/>
    </source>
</evidence>
<name>A0A4Q9DPB9_9BACL</name>
<reference evidence="1 2" key="1">
    <citation type="submission" date="2019-02" db="EMBL/GenBank/DDBJ databases">
        <title>Paenibacillus sp. nov., isolated from surface-sterilized tissue of Thalictrum simplex L.</title>
        <authorList>
            <person name="Tuo L."/>
        </authorList>
    </citation>
    <scope>NUCLEOTIDE SEQUENCE [LARGE SCALE GENOMIC DNA]</scope>
    <source>
        <strain evidence="1 2">N2SHLJ1</strain>
    </source>
</reference>
<evidence type="ECO:0000313" key="2">
    <source>
        <dbReference type="Proteomes" id="UP000293142"/>
    </source>
</evidence>
<gene>
    <name evidence="1" type="ORF">EYB31_21780</name>
</gene>
<dbReference type="RefSeq" id="WP_131015541.1">
    <property type="nucleotide sequence ID" value="NZ_SIRE01000016.1"/>
</dbReference>
<accession>A0A4Q9DPB9</accession>
<keyword evidence="2" id="KW-1185">Reference proteome</keyword>
<sequence>MAVDRQQLIDEFFEMIRKLNKTGTDIMLVRDFFWKVSEIRHFVPPTVEFLTVLRTYKPLLFHEFKSSLVPNSSISLLASVHMEAGQSLINLGITDLEKLQQAVKGPKK</sequence>
<proteinExistence type="predicted"/>
<dbReference type="Proteomes" id="UP000293142">
    <property type="component" value="Unassembled WGS sequence"/>
</dbReference>
<dbReference type="AlphaFoldDB" id="A0A4Q9DPB9"/>
<comment type="caution">
    <text evidence="1">The sequence shown here is derived from an EMBL/GenBank/DDBJ whole genome shotgun (WGS) entry which is preliminary data.</text>
</comment>
<dbReference type="OrthoDB" id="2616095at2"/>
<dbReference type="EMBL" id="SIRE01000016">
    <property type="protein sequence ID" value="TBL75630.1"/>
    <property type="molecule type" value="Genomic_DNA"/>
</dbReference>
<protein>
    <submittedName>
        <fullName evidence="1">Uncharacterized protein</fullName>
    </submittedName>
</protein>
<organism evidence="1 2">
    <name type="scientific">Paenibacillus thalictri</name>
    <dbReference type="NCBI Taxonomy" id="2527873"/>
    <lineage>
        <taxon>Bacteria</taxon>
        <taxon>Bacillati</taxon>
        <taxon>Bacillota</taxon>
        <taxon>Bacilli</taxon>
        <taxon>Bacillales</taxon>
        <taxon>Paenibacillaceae</taxon>
        <taxon>Paenibacillus</taxon>
    </lineage>
</organism>